<sequence length="265" mass="30184">ITPDTITVVKLCDIVDSLWMDRTGRRQIRLGKWKHACDVESPEDILISPGSIPFTSDVQKALSPFVKTLKALLSAPENINGNIPARTWLTKSKKNLKSTLIPYVGSLTIIERARIADWFERFISKDKALRQQWMGYLPIAHAHTLFITSRIIEDQRYQDLPLDKVLDKAWEIQLTGVPSIWTDIDVDRDCLARLEEEMFEQSTQAGIAGHCQWGLDAGDHQACWNPYSGTPEHWNHGDREGSDGELEVCRTLVFHCIILYSIAWT</sequence>
<evidence type="ECO:0000313" key="1">
    <source>
        <dbReference type="EMBL" id="KAF9455329.1"/>
    </source>
</evidence>
<dbReference type="OrthoDB" id="3027520at2759"/>
<dbReference type="AlphaFoldDB" id="A0A9P5XQX3"/>
<proteinExistence type="predicted"/>
<dbReference type="EMBL" id="MU150768">
    <property type="protein sequence ID" value="KAF9455329.1"/>
    <property type="molecule type" value="Genomic_DNA"/>
</dbReference>
<feature type="non-terminal residue" evidence="1">
    <location>
        <position position="1"/>
    </location>
</feature>
<gene>
    <name evidence="1" type="ORF">BDZ94DRAFT_1180235</name>
</gene>
<reference evidence="1" key="1">
    <citation type="submission" date="2020-11" db="EMBL/GenBank/DDBJ databases">
        <authorList>
            <consortium name="DOE Joint Genome Institute"/>
            <person name="Ahrendt S."/>
            <person name="Riley R."/>
            <person name="Andreopoulos W."/>
            <person name="Labutti K."/>
            <person name="Pangilinan J."/>
            <person name="Ruiz-Duenas F.J."/>
            <person name="Barrasa J.M."/>
            <person name="Sanchez-Garcia M."/>
            <person name="Camarero S."/>
            <person name="Miyauchi S."/>
            <person name="Serrano A."/>
            <person name="Linde D."/>
            <person name="Babiker R."/>
            <person name="Drula E."/>
            <person name="Ayuso-Fernandez I."/>
            <person name="Pacheco R."/>
            <person name="Padilla G."/>
            <person name="Ferreira P."/>
            <person name="Barriuso J."/>
            <person name="Kellner H."/>
            <person name="Castanera R."/>
            <person name="Alfaro M."/>
            <person name="Ramirez L."/>
            <person name="Pisabarro A.G."/>
            <person name="Kuo A."/>
            <person name="Tritt A."/>
            <person name="Lipzen A."/>
            <person name="He G."/>
            <person name="Yan M."/>
            <person name="Ng V."/>
            <person name="Cullen D."/>
            <person name="Martin F."/>
            <person name="Rosso M.-N."/>
            <person name="Henrissat B."/>
            <person name="Hibbett D."/>
            <person name="Martinez A.T."/>
            <person name="Grigoriev I.V."/>
        </authorList>
    </citation>
    <scope>NUCLEOTIDE SEQUENCE</scope>
    <source>
        <strain evidence="1">CBS 247.69</strain>
    </source>
</reference>
<keyword evidence="2" id="KW-1185">Reference proteome</keyword>
<accession>A0A9P5XQX3</accession>
<evidence type="ECO:0000313" key="2">
    <source>
        <dbReference type="Proteomes" id="UP000807353"/>
    </source>
</evidence>
<comment type="caution">
    <text evidence="1">The sequence shown here is derived from an EMBL/GenBank/DDBJ whole genome shotgun (WGS) entry which is preliminary data.</text>
</comment>
<name>A0A9P5XQX3_9AGAR</name>
<protein>
    <submittedName>
        <fullName evidence="1">Uncharacterized protein</fullName>
    </submittedName>
</protein>
<organism evidence="1 2">
    <name type="scientific">Collybia nuda</name>
    <dbReference type="NCBI Taxonomy" id="64659"/>
    <lineage>
        <taxon>Eukaryota</taxon>
        <taxon>Fungi</taxon>
        <taxon>Dikarya</taxon>
        <taxon>Basidiomycota</taxon>
        <taxon>Agaricomycotina</taxon>
        <taxon>Agaricomycetes</taxon>
        <taxon>Agaricomycetidae</taxon>
        <taxon>Agaricales</taxon>
        <taxon>Tricholomatineae</taxon>
        <taxon>Clitocybaceae</taxon>
        <taxon>Collybia</taxon>
    </lineage>
</organism>
<dbReference type="Proteomes" id="UP000807353">
    <property type="component" value="Unassembled WGS sequence"/>
</dbReference>